<dbReference type="AlphaFoldDB" id="A0A1G4PVM1"/>
<dbReference type="Proteomes" id="UP000198889">
    <property type="component" value="Unassembled WGS sequence"/>
</dbReference>
<feature type="region of interest" description="Disordered" evidence="1">
    <location>
        <begin position="1"/>
        <end position="73"/>
    </location>
</feature>
<dbReference type="STRING" id="177413.SAMN05660859_0804"/>
<dbReference type="EMBL" id="FMTP01000001">
    <property type="protein sequence ID" value="SCW36350.1"/>
    <property type="molecule type" value="Genomic_DNA"/>
</dbReference>
<organism evidence="2 3">
    <name type="scientific">Ancylobacter rudongensis</name>
    <dbReference type="NCBI Taxonomy" id="177413"/>
    <lineage>
        <taxon>Bacteria</taxon>
        <taxon>Pseudomonadati</taxon>
        <taxon>Pseudomonadota</taxon>
        <taxon>Alphaproteobacteria</taxon>
        <taxon>Hyphomicrobiales</taxon>
        <taxon>Xanthobacteraceae</taxon>
        <taxon>Ancylobacter</taxon>
    </lineage>
</organism>
<protein>
    <submittedName>
        <fullName evidence="2">Uncharacterized protein</fullName>
    </submittedName>
</protein>
<feature type="compositionally biased region" description="Polar residues" evidence="1">
    <location>
        <begin position="1"/>
        <end position="14"/>
    </location>
</feature>
<reference evidence="3" key="1">
    <citation type="submission" date="2016-10" db="EMBL/GenBank/DDBJ databases">
        <authorList>
            <person name="Varghese N."/>
            <person name="Submissions S."/>
        </authorList>
    </citation>
    <scope>NUCLEOTIDE SEQUENCE [LARGE SCALE GENOMIC DNA]</scope>
    <source>
        <strain evidence="3">CGMCC 1.1761</strain>
    </source>
</reference>
<proteinExistence type="predicted"/>
<gene>
    <name evidence="2" type="ORF">SAMN05660859_0804</name>
</gene>
<evidence type="ECO:0000313" key="3">
    <source>
        <dbReference type="Proteomes" id="UP000198889"/>
    </source>
</evidence>
<name>A0A1G4PVM1_9HYPH</name>
<evidence type="ECO:0000313" key="2">
    <source>
        <dbReference type="EMBL" id="SCW36350.1"/>
    </source>
</evidence>
<keyword evidence="3" id="KW-1185">Reference proteome</keyword>
<dbReference type="RefSeq" id="WP_143007045.1">
    <property type="nucleotide sequence ID" value="NZ_FMTP01000001.1"/>
</dbReference>
<accession>A0A1G4PVM1</accession>
<evidence type="ECO:0000256" key="1">
    <source>
        <dbReference type="SAM" id="MobiDB-lite"/>
    </source>
</evidence>
<feature type="compositionally biased region" description="Low complexity" evidence="1">
    <location>
        <begin position="19"/>
        <end position="48"/>
    </location>
</feature>
<sequence>MANPNNDFGSSNRGPFTEGGSSSQGASASGASPFSAAGGSTASASASGHGERMGSRASDGVARSTVRQEPTQRYSFRALVAMGLIGFAVGRLCSR</sequence>